<gene>
    <name evidence="3" type="primary">khpA</name>
    <name evidence="5" type="ORF">COT51_02885</name>
</gene>
<dbReference type="PANTHER" id="PTHR34654:SF1">
    <property type="entry name" value="RNA-BINDING PROTEIN KHPA"/>
    <property type="match status" value="1"/>
</dbReference>
<feature type="compositionally biased region" description="Basic and acidic residues" evidence="4">
    <location>
        <begin position="79"/>
        <end position="88"/>
    </location>
</feature>
<comment type="subcellular location">
    <subcellularLocation>
        <location evidence="3">Cytoplasm</location>
    </subcellularLocation>
</comment>
<comment type="subunit">
    <text evidence="3">Forms a complex with KhpB.</text>
</comment>
<dbReference type="InterPro" id="IPR009019">
    <property type="entry name" value="KH_sf_prok-type"/>
</dbReference>
<dbReference type="Proteomes" id="UP000231098">
    <property type="component" value="Unassembled WGS sequence"/>
</dbReference>
<dbReference type="GO" id="GO:0071555">
    <property type="term" value="P:cell wall organization"/>
    <property type="evidence" value="ECO:0007669"/>
    <property type="project" value="UniProtKB-KW"/>
</dbReference>
<organism evidence="5 6">
    <name type="scientific">candidate division WWE3 bacterium CG08_land_8_20_14_0_20_41_15</name>
    <dbReference type="NCBI Taxonomy" id="1975086"/>
    <lineage>
        <taxon>Bacteria</taxon>
        <taxon>Katanobacteria</taxon>
    </lineage>
</organism>
<feature type="region of interest" description="Disordered" evidence="4">
    <location>
        <begin position="79"/>
        <end position="125"/>
    </location>
</feature>
<dbReference type="Gene3D" id="3.30.300.20">
    <property type="match status" value="1"/>
</dbReference>
<keyword evidence="3" id="KW-0961">Cell wall biogenesis/degradation</keyword>
<sequence>MKELLEYIVKNIVSKPDAVKIDEQKTADGVLLNLTVDKEDMGVVIGKEGRIIRAIRSLVRIKAIRDGVRVDLELLEPEGGKFEHKEEPTPGVEEAVAEEVAGNKPEVVEKEEKKPVKKETKKKSK</sequence>
<dbReference type="CDD" id="cd22533">
    <property type="entry name" value="KH-II_YlqC-like"/>
    <property type="match status" value="1"/>
</dbReference>
<dbReference type="GO" id="GO:0003723">
    <property type="term" value="F:RNA binding"/>
    <property type="evidence" value="ECO:0007669"/>
    <property type="project" value="UniProtKB-UniRule"/>
</dbReference>
<dbReference type="GO" id="GO:0009252">
    <property type="term" value="P:peptidoglycan biosynthetic process"/>
    <property type="evidence" value="ECO:0007669"/>
    <property type="project" value="UniProtKB-UniRule"/>
</dbReference>
<keyword evidence="3" id="KW-0143">Chaperone</keyword>
<evidence type="ECO:0000313" key="5">
    <source>
        <dbReference type="EMBL" id="PIS21427.1"/>
    </source>
</evidence>
<keyword evidence="2 3" id="KW-0694">RNA-binding</keyword>
<evidence type="ECO:0000256" key="3">
    <source>
        <dbReference type="HAMAP-Rule" id="MF_00088"/>
    </source>
</evidence>
<evidence type="ECO:0000256" key="4">
    <source>
        <dbReference type="SAM" id="MobiDB-lite"/>
    </source>
</evidence>
<dbReference type="PROSITE" id="PS50084">
    <property type="entry name" value="KH_TYPE_1"/>
    <property type="match status" value="1"/>
</dbReference>
<reference evidence="6" key="1">
    <citation type="submission" date="2017-09" db="EMBL/GenBank/DDBJ databases">
        <title>Depth-based differentiation of microbial function through sediment-hosted aquifers and enrichment of novel symbionts in the deep terrestrial subsurface.</title>
        <authorList>
            <person name="Probst A.J."/>
            <person name="Ladd B."/>
            <person name="Jarett J.K."/>
            <person name="Geller-Mcgrath D.E."/>
            <person name="Sieber C.M.K."/>
            <person name="Emerson J.B."/>
            <person name="Anantharaman K."/>
            <person name="Thomas B.C."/>
            <person name="Malmstrom R."/>
            <person name="Stieglmeier M."/>
            <person name="Klingl A."/>
            <person name="Woyke T."/>
            <person name="Ryan C.M."/>
            <person name="Banfield J.F."/>
        </authorList>
    </citation>
    <scope>NUCLEOTIDE SEQUENCE [LARGE SCALE GENOMIC DNA]</scope>
</reference>
<dbReference type="SUPFAM" id="SSF54814">
    <property type="entry name" value="Prokaryotic type KH domain (KH-domain type II)"/>
    <property type="match status" value="1"/>
</dbReference>
<keyword evidence="1 3" id="KW-0963">Cytoplasm</keyword>
<comment type="similarity">
    <text evidence="3">Belongs to the KhpA RNA-binding protein family.</text>
</comment>
<dbReference type="InterPro" id="IPR015946">
    <property type="entry name" value="KH_dom-like_a/b"/>
</dbReference>
<accession>A0A2H0X917</accession>
<dbReference type="HAMAP" id="MF_00088">
    <property type="entry name" value="KhpA"/>
    <property type="match status" value="1"/>
</dbReference>
<dbReference type="PANTHER" id="PTHR34654">
    <property type="entry name" value="UPF0109 PROTEIN SCO5592"/>
    <property type="match status" value="1"/>
</dbReference>
<comment type="function">
    <text evidence="3">A probable RNA chaperone. Forms a complex with KhpB which binds to cellular RNA and controls its expression. Plays a role in peptidoglycan (PG) homeostasis and cell length regulation.</text>
</comment>
<evidence type="ECO:0000313" key="6">
    <source>
        <dbReference type="Proteomes" id="UP000231098"/>
    </source>
</evidence>
<dbReference type="GO" id="GO:0008360">
    <property type="term" value="P:regulation of cell shape"/>
    <property type="evidence" value="ECO:0007669"/>
    <property type="project" value="UniProtKB-KW"/>
</dbReference>
<evidence type="ECO:0000256" key="1">
    <source>
        <dbReference type="ARBA" id="ARBA00022490"/>
    </source>
</evidence>
<dbReference type="Pfam" id="PF13083">
    <property type="entry name" value="KH_KhpA-B"/>
    <property type="match status" value="1"/>
</dbReference>
<evidence type="ECO:0000256" key="2">
    <source>
        <dbReference type="ARBA" id="ARBA00022884"/>
    </source>
</evidence>
<proteinExistence type="inferred from homology"/>
<protein>
    <recommendedName>
        <fullName evidence="3">RNA-binding protein KhpA</fullName>
    </recommendedName>
    <alternativeName>
        <fullName evidence="3">KH-domain protein A</fullName>
    </alternativeName>
</protein>
<dbReference type="InterPro" id="IPR020627">
    <property type="entry name" value="KhpA"/>
</dbReference>
<dbReference type="EMBL" id="PEYV01000050">
    <property type="protein sequence ID" value="PIS21427.1"/>
    <property type="molecule type" value="Genomic_DNA"/>
</dbReference>
<dbReference type="GO" id="GO:0005737">
    <property type="term" value="C:cytoplasm"/>
    <property type="evidence" value="ECO:0007669"/>
    <property type="project" value="UniProtKB-SubCell"/>
</dbReference>
<comment type="caution">
    <text evidence="5">The sequence shown here is derived from an EMBL/GenBank/DDBJ whole genome shotgun (WGS) entry which is preliminary data.</text>
</comment>
<keyword evidence="3" id="KW-0133">Cell shape</keyword>
<name>A0A2H0X917_UNCKA</name>
<dbReference type="AlphaFoldDB" id="A0A2H0X917"/>
<feature type="compositionally biased region" description="Basic and acidic residues" evidence="4">
    <location>
        <begin position="106"/>
        <end position="118"/>
    </location>
</feature>